<feature type="chain" id="PRO_5043813825" evidence="2">
    <location>
        <begin position="22"/>
        <end position="90"/>
    </location>
</feature>
<keyword evidence="1" id="KW-0472">Membrane</keyword>
<organism evidence="3 4">
    <name type="scientific">Sulfitobacter faviae</name>
    <dbReference type="NCBI Taxonomy" id="1775881"/>
    <lineage>
        <taxon>Bacteria</taxon>
        <taxon>Pseudomonadati</taxon>
        <taxon>Pseudomonadota</taxon>
        <taxon>Alphaproteobacteria</taxon>
        <taxon>Rhodobacterales</taxon>
        <taxon>Roseobacteraceae</taxon>
        <taxon>Sulfitobacter</taxon>
    </lineage>
</organism>
<sequence length="90" mass="8804">MMKKFLMSAAISLSLASSAFAGDTVTITAPGGAGQTVGPGVIAAAITRATGLPVSSVSNMTPGGDITVVAGGNTYVVTSGFIAMLLAYYS</sequence>
<evidence type="ECO:0000256" key="1">
    <source>
        <dbReference type="SAM" id="Phobius"/>
    </source>
</evidence>
<keyword evidence="3" id="KW-0614">Plasmid</keyword>
<gene>
    <name evidence="3" type="ORF">PL336_16470</name>
</gene>
<proteinExistence type="predicted"/>
<keyword evidence="2" id="KW-0732">Signal</keyword>
<evidence type="ECO:0000256" key="2">
    <source>
        <dbReference type="SAM" id="SignalP"/>
    </source>
</evidence>
<reference evidence="3" key="1">
    <citation type="submission" date="2023-01" db="EMBL/GenBank/DDBJ databases">
        <title>Comparative genomic analysis of cold water coral derived Sulfitobacter faviae: insights into their metabolism and habitat adaptation.</title>
        <authorList>
            <person name="Guo Y."/>
            <person name="Lin S."/>
            <person name="Huang Z."/>
            <person name="Tang K."/>
            <person name="Wang X."/>
        </authorList>
    </citation>
    <scope>NUCLEOTIDE SEQUENCE</scope>
    <source>
        <strain evidence="3">SCSIO W_1865</strain>
        <plasmid evidence="3">unnamed1</plasmid>
    </source>
</reference>
<evidence type="ECO:0000313" key="4">
    <source>
        <dbReference type="Proteomes" id="UP001210770"/>
    </source>
</evidence>
<feature type="transmembrane region" description="Helical" evidence="1">
    <location>
        <begin position="66"/>
        <end position="89"/>
    </location>
</feature>
<dbReference type="AlphaFoldDB" id="A0AAX3LUW3"/>
<dbReference type="Proteomes" id="UP001210770">
    <property type="component" value="Plasmid unnamed1"/>
</dbReference>
<dbReference type="EMBL" id="CP116424">
    <property type="protein sequence ID" value="WCE72088.1"/>
    <property type="molecule type" value="Genomic_DNA"/>
</dbReference>
<evidence type="ECO:0000313" key="3">
    <source>
        <dbReference type="EMBL" id="WCE72088.1"/>
    </source>
</evidence>
<keyword evidence="1" id="KW-0812">Transmembrane</keyword>
<protein>
    <submittedName>
        <fullName evidence="3">Uncharacterized protein</fullName>
    </submittedName>
</protein>
<name>A0AAX3LUW3_9RHOB</name>
<dbReference type="RefSeq" id="WP_271690143.1">
    <property type="nucleotide sequence ID" value="NZ_CP116424.1"/>
</dbReference>
<geneLocation type="plasmid" evidence="3 4">
    <name>unnamed1</name>
</geneLocation>
<keyword evidence="1" id="KW-1133">Transmembrane helix</keyword>
<accession>A0AAX3LUW3</accession>
<feature type="signal peptide" evidence="2">
    <location>
        <begin position="1"/>
        <end position="21"/>
    </location>
</feature>